<name>A0A2T5G278_9SPHN</name>
<evidence type="ECO:0000256" key="2">
    <source>
        <dbReference type="ARBA" id="ARBA00023015"/>
    </source>
</evidence>
<dbReference type="PANTHER" id="PTHR30537">
    <property type="entry name" value="HTH-TYPE TRANSCRIPTIONAL REGULATOR"/>
    <property type="match status" value="1"/>
</dbReference>
<dbReference type="Pfam" id="PF00126">
    <property type="entry name" value="HTH_1"/>
    <property type="match status" value="1"/>
</dbReference>
<dbReference type="InterPro" id="IPR036388">
    <property type="entry name" value="WH-like_DNA-bd_sf"/>
</dbReference>
<dbReference type="OrthoDB" id="9798121at2"/>
<comment type="caution">
    <text evidence="6">The sequence shown here is derived from an EMBL/GenBank/DDBJ whole genome shotgun (WGS) entry which is preliminary data.</text>
</comment>
<dbReference type="GO" id="GO:0006351">
    <property type="term" value="P:DNA-templated transcription"/>
    <property type="evidence" value="ECO:0007669"/>
    <property type="project" value="TreeGrafter"/>
</dbReference>
<accession>A0A2T5G278</accession>
<keyword evidence="4" id="KW-0804">Transcription</keyword>
<evidence type="ECO:0000313" key="7">
    <source>
        <dbReference type="Proteomes" id="UP000244162"/>
    </source>
</evidence>
<protein>
    <submittedName>
        <fullName evidence="6">LysR family transcriptional regulator</fullName>
    </submittedName>
</protein>
<evidence type="ECO:0000259" key="5">
    <source>
        <dbReference type="PROSITE" id="PS50931"/>
    </source>
</evidence>
<dbReference type="PROSITE" id="PS50931">
    <property type="entry name" value="HTH_LYSR"/>
    <property type="match status" value="1"/>
</dbReference>
<dbReference type="Gene3D" id="1.10.10.10">
    <property type="entry name" value="Winged helix-like DNA-binding domain superfamily/Winged helix DNA-binding domain"/>
    <property type="match status" value="1"/>
</dbReference>
<evidence type="ECO:0000256" key="3">
    <source>
        <dbReference type="ARBA" id="ARBA00023125"/>
    </source>
</evidence>
<keyword evidence="7" id="KW-1185">Reference proteome</keyword>
<dbReference type="PANTHER" id="PTHR30537:SF3">
    <property type="entry name" value="TRANSCRIPTIONAL REGULATORY PROTEIN"/>
    <property type="match status" value="1"/>
</dbReference>
<dbReference type="InterPro" id="IPR036390">
    <property type="entry name" value="WH_DNA-bd_sf"/>
</dbReference>
<dbReference type="GO" id="GO:0003700">
    <property type="term" value="F:DNA-binding transcription factor activity"/>
    <property type="evidence" value="ECO:0007669"/>
    <property type="project" value="InterPro"/>
</dbReference>
<dbReference type="AlphaFoldDB" id="A0A2T5G278"/>
<dbReference type="SUPFAM" id="SSF53850">
    <property type="entry name" value="Periplasmic binding protein-like II"/>
    <property type="match status" value="1"/>
</dbReference>
<dbReference type="Pfam" id="PF03466">
    <property type="entry name" value="LysR_substrate"/>
    <property type="match status" value="1"/>
</dbReference>
<dbReference type="Gene3D" id="3.40.190.290">
    <property type="match status" value="1"/>
</dbReference>
<dbReference type="InterPro" id="IPR058163">
    <property type="entry name" value="LysR-type_TF_proteobact-type"/>
</dbReference>
<dbReference type="RefSeq" id="WP_107966491.1">
    <property type="nucleotide sequence ID" value="NZ_NWBU01000004.1"/>
</dbReference>
<gene>
    <name evidence="6" type="ORF">CLG96_03840</name>
</gene>
<dbReference type="EMBL" id="NWBU01000004">
    <property type="protein sequence ID" value="PTQ13257.1"/>
    <property type="molecule type" value="Genomic_DNA"/>
</dbReference>
<dbReference type="PRINTS" id="PR00039">
    <property type="entry name" value="HTHLYSR"/>
</dbReference>
<dbReference type="SUPFAM" id="SSF46785">
    <property type="entry name" value="Winged helix' DNA-binding domain"/>
    <property type="match status" value="1"/>
</dbReference>
<sequence>MSDDVPDWEDQRAFLAVIESGSLSGASRQLNVAQPTVRRRMEALERALGIALFTRSTNGLAPTEQALALAQHVRAMASASRAFVRAASAPAGMVAGTVRISAAEVVGTAVLPPMLASLRRKHPDLSVELSLTNMPEDLLHQEVDIAIRMHRPHQAALVARRIGVIGLGFFAHRDYVARHGLPASLAELSQFDLIGSDRTVADLRLTQTLGEGLDRTAFALRTDSHPAQLAAIRAGFGIGITHIALGRNDPDLVAILPDFVVHGIESWVVMHEDLRRLARVRAAFDHLVEQLSRYAQSA</sequence>
<comment type="similarity">
    <text evidence="1">Belongs to the LysR transcriptional regulatory family.</text>
</comment>
<dbReference type="Proteomes" id="UP000244162">
    <property type="component" value="Unassembled WGS sequence"/>
</dbReference>
<keyword evidence="2" id="KW-0805">Transcription regulation</keyword>
<evidence type="ECO:0000256" key="4">
    <source>
        <dbReference type="ARBA" id="ARBA00023163"/>
    </source>
</evidence>
<proteinExistence type="inferred from homology"/>
<dbReference type="InterPro" id="IPR005119">
    <property type="entry name" value="LysR_subst-bd"/>
</dbReference>
<evidence type="ECO:0000256" key="1">
    <source>
        <dbReference type="ARBA" id="ARBA00009437"/>
    </source>
</evidence>
<evidence type="ECO:0000313" key="6">
    <source>
        <dbReference type="EMBL" id="PTQ13257.1"/>
    </source>
</evidence>
<keyword evidence="3" id="KW-0238">DNA-binding</keyword>
<feature type="domain" description="HTH lysR-type" evidence="5">
    <location>
        <begin position="6"/>
        <end position="63"/>
    </location>
</feature>
<organism evidence="6 7">
    <name type="scientific">Sphingomonas oleivorans</name>
    <dbReference type="NCBI Taxonomy" id="1735121"/>
    <lineage>
        <taxon>Bacteria</taxon>
        <taxon>Pseudomonadati</taxon>
        <taxon>Pseudomonadota</taxon>
        <taxon>Alphaproteobacteria</taxon>
        <taxon>Sphingomonadales</taxon>
        <taxon>Sphingomonadaceae</taxon>
        <taxon>Sphingomonas</taxon>
    </lineage>
</organism>
<reference evidence="6 7" key="1">
    <citation type="submission" date="2017-09" db="EMBL/GenBank/DDBJ databases">
        <title>Sphingomonas panjinensis sp.nov., isolated from oil-contaminated soil.</title>
        <authorList>
            <person name="Wang L."/>
            <person name="Chen L."/>
        </authorList>
    </citation>
    <scope>NUCLEOTIDE SEQUENCE [LARGE SCALE GENOMIC DNA]</scope>
    <source>
        <strain evidence="6 7">FW-11</strain>
    </source>
</reference>
<dbReference type="InterPro" id="IPR000847">
    <property type="entry name" value="LysR_HTH_N"/>
</dbReference>
<dbReference type="GO" id="GO:0043565">
    <property type="term" value="F:sequence-specific DNA binding"/>
    <property type="evidence" value="ECO:0007669"/>
    <property type="project" value="TreeGrafter"/>
</dbReference>